<keyword evidence="2" id="KW-1185">Reference proteome</keyword>
<sequence length="103" mass="11401">MTGGAQFIQWIACCDTLVMWNCDALFMGFIELRSFVSLSELVTPSASFLQGLQFLAALETMSLNSFFGALHTFPFPLVDGDKEVGEEQGFQQSQHNLHPHASL</sequence>
<gene>
    <name evidence="1" type="ORF">Sjap_021855</name>
</gene>
<name>A0AAP0HPC5_9MAGN</name>
<dbReference type="EMBL" id="JBBNAE010000009">
    <property type="protein sequence ID" value="KAK9096358.1"/>
    <property type="molecule type" value="Genomic_DNA"/>
</dbReference>
<dbReference type="AlphaFoldDB" id="A0AAP0HPC5"/>
<organism evidence="1 2">
    <name type="scientific">Stephania japonica</name>
    <dbReference type="NCBI Taxonomy" id="461633"/>
    <lineage>
        <taxon>Eukaryota</taxon>
        <taxon>Viridiplantae</taxon>
        <taxon>Streptophyta</taxon>
        <taxon>Embryophyta</taxon>
        <taxon>Tracheophyta</taxon>
        <taxon>Spermatophyta</taxon>
        <taxon>Magnoliopsida</taxon>
        <taxon>Ranunculales</taxon>
        <taxon>Menispermaceae</taxon>
        <taxon>Menispermoideae</taxon>
        <taxon>Cissampelideae</taxon>
        <taxon>Stephania</taxon>
    </lineage>
</organism>
<evidence type="ECO:0000313" key="2">
    <source>
        <dbReference type="Proteomes" id="UP001417504"/>
    </source>
</evidence>
<proteinExistence type="predicted"/>
<dbReference type="Proteomes" id="UP001417504">
    <property type="component" value="Unassembled WGS sequence"/>
</dbReference>
<reference evidence="1 2" key="1">
    <citation type="submission" date="2024-01" db="EMBL/GenBank/DDBJ databases">
        <title>Genome assemblies of Stephania.</title>
        <authorList>
            <person name="Yang L."/>
        </authorList>
    </citation>
    <scope>NUCLEOTIDE SEQUENCE [LARGE SCALE GENOMIC DNA]</scope>
    <source>
        <strain evidence="1">QJT</strain>
        <tissue evidence="1">Leaf</tissue>
    </source>
</reference>
<accession>A0AAP0HPC5</accession>
<protein>
    <submittedName>
        <fullName evidence="1">Uncharacterized protein</fullName>
    </submittedName>
</protein>
<evidence type="ECO:0000313" key="1">
    <source>
        <dbReference type="EMBL" id="KAK9096358.1"/>
    </source>
</evidence>
<comment type="caution">
    <text evidence="1">The sequence shown here is derived from an EMBL/GenBank/DDBJ whole genome shotgun (WGS) entry which is preliminary data.</text>
</comment>